<protein>
    <submittedName>
        <fullName evidence="2">Uncharacterized protein</fullName>
    </submittedName>
</protein>
<feature type="region of interest" description="Disordered" evidence="1">
    <location>
        <begin position="176"/>
        <end position="240"/>
    </location>
</feature>
<proteinExistence type="predicted"/>
<feature type="compositionally biased region" description="Basic and acidic residues" evidence="1">
    <location>
        <begin position="491"/>
        <end position="502"/>
    </location>
</feature>
<sequence>PSYTPPSHAHPGAPAQYGGPHSQQSQRAPTSPFAKSYGSAPHFGAVGSAGSSWYPPSPGSGYSRGGYEEPHPHISLTIHSSTIRPGVVPARSTRLTMPGVRTGVALPRLTARAKKQVIEDIEELMKRGDPLKTAVQTVADNKASYPDRFDGSRPFSRDSAVGWLKPETKQNIFAKAEKEPASDSQYARPEQQEPELAAPGLTKERTKASIAASRETDEYKAKEKERMQKDEYKAKDKVRKQTEEYKTYQHGVHESQREDNLQRDQLSASLEEDMLIADIWRVSRAAAEDLFKLYREEHERLHSLGRHAAAYTGLATGRTLGGCLPGDGEQVVYGQGWGGETLPEASPLDHTYEEFRHWCAGDSLQRPGGGGGLPLAWCRENVKVLAVELPNKVCLKVTEMWLHTLIFRFIRSGKLRSLIYQPLPDASYAGLLACETLISAGKTNIPGKGVVFLTFVEGVLDLIREGALEVKQGRLGRNLPGDVDVEGMQERAADWEERDTHVSEASSDATAPPPAARGDHLHFVLESATSGRVMSEHGKHWVAKVDDEPWDVDGRRRGWMLTICYGSGRGALRGKVPGRGAQQINLLCSSLEVAVREAWKQADAKLHQGRSDRCGPDSKVDLYDLIMGPRRPAALEPAGKRARLK</sequence>
<reference evidence="2 3" key="1">
    <citation type="journal article" date="2023" name="Commun. Biol.">
        <title>Genome analysis of Parmales, the sister group of diatoms, reveals the evolutionary specialization of diatoms from phago-mixotrophs to photoautotrophs.</title>
        <authorList>
            <person name="Ban H."/>
            <person name="Sato S."/>
            <person name="Yoshikawa S."/>
            <person name="Yamada K."/>
            <person name="Nakamura Y."/>
            <person name="Ichinomiya M."/>
            <person name="Sato N."/>
            <person name="Blanc-Mathieu R."/>
            <person name="Endo H."/>
            <person name="Kuwata A."/>
            <person name="Ogata H."/>
        </authorList>
    </citation>
    <scope>NUCLEOTIDE SEQUENCE [LARGE SCALE GENOMIC DNA]</scope>
</reference>
<evidence type="ECO:0000313" key="3">
    <source>
        <dbReference type="Proteomes" id="UP001165060"/>
    </source>
</evidence>
<feature type="region of interest" description="Disordered" evidence="1">
    <location>
        <begin position="491"/>
        <end position="517"/>
    </location>
</feature>
<dbReference type="EMBL" id="BRYB01001462">
    <property type="protein sequence ID" value="GMI26200.1"/>
    <property type="molecule type" value="Genomic_DNA"/>
</dbReference>
<feature type="region of interest" description="Disordered" evidence="1">
    <location>
        <begin position="1"/>
        <end position="68"/>
    </location>
</feature>
<feature type="non-terminal residue" evidence="2">
    <location>
        <position position="1"/>
    </location>
</feature>
<gene>
    <name evidence="2" type="ORF">TeGR_g5213</name>
</gene>
<comment type="caution">
    <text evidence="2">The sequence shown here is derived from an EMBL/GenBank/DDBJ whole genome shotgun (WGS) entry which is preliminary data.</text>
</comment>
<feature type="compositionally biased region" description="Basic and acidic residues" evidence="1">
    <location>
        <begin position="214"/>
        <end position="240"/>
    </location>
</feature>
<name>A0ABQ6MHQ2_9STRA</name>
<evidence type="ECO:0000313" key="2">
    <source>
        <dbReference type="EMBL" id="GMI26200.1"/>
    </source>
</evidence>
<evidence type="ECO:0000256" key="1">
    <source>
        <dbReference type="SAM" id="MobiDB-lite"/>
    </source>
</evidence>
<organism evidence="2 3">
    <name type="scientific">Tetraparma gracilis</name>
    <dbReference type="NCBI Taxonomy" id="2962635"/>
    <lineage>
        <taxon>Eukaryota</taxon>
        <taxon>Sar</taxon>
        <taxon>Stramenopiles</taxon>
        <taxon>Ochrophyta</taxon>
        <taxon>Bolidophyceae</taxon>
        <taxon>Parmales</taxon>
        <taxon>Triparmaceae</taxon>
        <taxon>Tetraparma</taxon>
    </lineage>
</organism>
<dbReference type="Proteomes" id="UP001165060">
    <property type="component" value="Unassembled WGS sequence"/>
</dbReference>
<keyword evidence="3" id="KW-1185">Reference proteome</keyword>
<accession>A0ABQ6MHQ2</accession>